<protein>
    <recommendedName>
        <fullName evidence="3">Myb/SANT-like domain-containing protein</fullName>
    </recommendedName>
</protein>
<comment type="caution">
    <text evidence="1">The sequence shown here is derived from an EMBL/GenBank/DDBJ whole genome shotgun (WGS) entry which is preliminary data.</text>
</comment>
<evidence type="ECO:0008006" key="3">
    <source>
        <dbReference type="Google" id="ProtNLM"/>
    </source>
</evidence>
<accession>A0ABR2P036</accession>
<gene>
    <name evidence="1" type="ORF">V6N11_049312</name>
</gene>
<dbReference type="PANTHER" id="PTHR46250">
    <property type="entry name" value="MYB/SANT-LIKE DNA-BINDING DOMAIN PROTEIN-RELATED"/>
    <property type="match status" value="1"/>
</dbReference>
<evidence type="ECO:0000313" key="2">
    <source>
        <dbReference type="Proteomes" id="UP001396334"/>
    </source>
</evidence>
<name>A0ABR2P036_9ROSI</name>
<reference evidence="1 2" key="1">
    <citation type="journal article" date="2024" name="G3 (Bethesda)">
        <title>Genome assembly of Hibiscus sabdariffa L. provides insights into metabolisms of medicinal natural products.</title>
        <authorList>
            <person name="Kim T."/>
        </authorList>
    </citation>
    <scope>NUCLEOTIDE SEQUENCE [LARGE SCALE GENOMIC DNA]</scope>
    <source>
        <strain evidence="1">TK-2024</strain>
        <tissue evidence="1">Old leaves</tissue>
    </source>
</reference>
<dbReference type="Proteomes" id="UP001396334">
    <property type="component" value="Unassembled WGS sequence"/>
</dbReference>
<keyword evidence="2" id="KW-1185">Reference proteome</keyword>
<organism evidence="1 2">
    <name type="scientific">Hibiscus sabdariffa</name>
    <name type="common">roselle</name>
    <dbReference type="NCBI Taxonomy" id="183260"/>
    <lineage>
        <taxon>Eukaryota</taxon>
        <taxon>Viridiplantae</taxon>
        <taxon>Streptophyta</taxon>
        <taxon>Embryophyta</taxon>
        <taxon>Tracheophyta</taxon>
        <taxon>Spermatophyta</taxon>
        <taxon>Magnoliopsida</taxon>
        <taxon>eudicotyledons</taxon>
        <taxon>Gunneridae</taxon>
        <taxon>Pentapetalae</taxon>
        <taxon>rosids</taxon>
        <taxon>malvids</taxon>
        <taxon>Malvales</taxon>
        <taxon>Malvaceae</taxon>
        <taxon>Malvoideae</taxon>
        <taxon>Hibiscus</taxon>
    </lineage>
</organism>
<dbReference type="PANTHER" id="PTHR46250:SF18">
    <property type="entry name" value="MYB_SANT-LIKE DOMAIN-CONTAINING PROTEIN"/>
    <property type="match status" value="1"/>
</dbReference>
<proteinExistence type="predicted"/>
<dbReference type="EMBL" id="JBBPBN010000088">
    <property type="protein sequence ID" value="KAK8981820.1"/>
    <property type="molecule type" value="Genomic_DNA"/>
</dbReference>
<sequence length="209" mass="23287">MSTSNTEFQKGQKQKVERIKSATTKRMWTKHEDVALIECLHTLAEDPHGKGDNGTFRSGYLSYLEKIGFDWNEEEKCLAAQKDVFDDWVKSHPTAAGLRNKSFPFFDDLVQIFGKERATGATAETTADAIEDLDAEDNVFLDAFDGEVGGVKDFESRNEVGASTFQTYDVAVTTMKKDVSSKKRSRSEDGLSALVEEIGKFGAAYRENT</sequence>
<evidence type="ECO:0000313" key="1">
    <source>
        <dbReference type="EMBL" id="KAK8981820.1"/>
    </source>
</evidence>